<dbReference type="AlphaFoldDB" id="A0A1G2UQN4"/>
<dbReference type="PANTHER" id="PTHR43766:SF1">
    <property type="entry name" value="TRYPTOPHAN--TRNA LIGASE, MITOCHONDRIAL"/>
    <property type="match status" value="1"/>
</dbReference>
<keyword evidence="7 10" id="KW-0030">Aminoacyl-tRNA synthetase</keyword>
<dbReference type="Gene3D" id="3.40.50.620">
    <property type="entry name" value="HUPs"/>
    <property type="match status" value="1"/>
</dbReference>
<comment type="similarity">
    <text evidence="1 10">Belongs to the class-I aminoacyl-tRNA synthetase family.</text>
</comment>
<sequence>MQKTIFSGVKPTGKPHIGNYFGAMKQFVALQNGRSDPDASAGVNYFMIADYHALNLIQNAKEMRELSLDVAIDFLAIGLDPKKSIIFKQSDVPEHTELTWIFDTITTVPYLKRAHAYKDALAKSGEESINVGTFNYPMLMASDILLYDTDIVPVGQDQKQHIESARDTAEKFNRIFGGSTSLTTGEIFKLPEAYILKDVETVPGTDGRKMSKSYDNTISLFASDDEIEKAVMSIVTDSKAKYPENVFYIHKLFRPTKELDKIYEENKGKYKVVKEILIEDLKNFIRPLRERKGEIAKDLGYVNKVLEEGKEKAKLVASKKMRQVKKAIGVI</sequence>
<keyword evidence="6 10" id="KW-0648">Protein biosynthesis</keyword>
<dbReference type="GO" id="GO:0005829">
    <property type="term" value="C:cytosol"/>
    <property type="evidence" value="ECO:0007669"/>
    <property type="project" value="TreeGrafter"/>
</dbReference>
<dbReference type="Gene3D" id="1.10.240.10">
    <property type="entry name" value="Tyrosyl-Transfer RNA Synthetase"/>
    <property type="match status" value="1"/>
</dbReference>
<dbReference type="InterPro" id="IPR001412">
    <property type="entry name" value="aa-tRNA-synth_I_CS"/>
</dbReference>
<dbReference type="InterPro" id="IPR050203">
    <property type="entry name" value="Trp-tRNA_synthetase"/>
</dbReference>
<name>A0A1G2UQN4_9BACT</name>
<proteinExistence type="inferred from homology"/>
<evidence type="ECO:0000256" key="4">
    <source>
        <dbReference type="ARBA" id="ARBA00022741"/>
    </source>
</evidence>
<dbReference type="NCBIfam" id="TIGR00233">
    <property type="entry name" value="trpS"/>
    <property type="match status" value="1"/>
</dbReference>
<evidence type="ECO:0000256" key="7">
    <source>
        <dbReference type="ARBA" id="ARBA00023146"/>
    </source>
</evidence>
<dbReference type="CDD" id="cd00806">
    <property type="entry name" value="TrpRS_core"/>
    <property type="match status" value="1"/>
</dbReference>
<dbReference type="Proteomes" id="UP000177276">
    <property type="component" value="Unassembled WGS sequence"/>
</dbReference>
<dbReference type="InterPro" id="IPR002305">
    <property type="entry name" value="aa-tRNA-synth_Ic"/>
</dbReference>
<dbReference type="EMBL" id="MHWS01000025">
    <property type="protein sequence ID" value="OHB11653.1"/>
    <property type="molecule type" value="Genomic_DNA"/>
</dbReference>
<evidence type="ECO:0000256" key="1">
    <source>
        <dbReference type="ARBA" id="ARBA00005594"/>
    </source>
</evidence>
<evidence type="ECO:0000256" key="5">
    <source>
        <dbReference type="ARBA" id="ARBA00022840"/>
    </source>
</evidence>
<keyword evidence="4 10" id="KW-0547">Nucleotide-binding</keyword>
<evidence type="ECO:0000313" key="11">
    <source>
        <dbReference type="EMBL" id="OHB11653.1"/>
    </source>
</evidence>
<dbReference type="GO" id="GO:0004830">
    <property type="term" value="F:tryptophan-tRNA ligase activity"/>
    <property type="evidence" value="ECO:0007669"/>
    <property type="project" value="UniProtKB-UniRule"/>
</dbReference>
<accession>A0A1G2UQN4</accession>
<evidence type="ECO:0000256" key="3">
    <source>
        <dbReference type="ARBA" id="ARBA00022598"/>
    </source>
</evidence>
<protein>
    <recommendedName>
        <fullName evidence="2 9">Tryptophan--tRNA ligase</fullName>
        <ecNumber evidence="2 9">6.1.1.2</ecNumber>
    </recommendedName>
</protein>
<gene>
    <name evidence="11" type="ORF">A3G46_00375</name>
</gene>
<dbReference type="GO" id="GO:0006436">
    <property type="term" value="P:tryptophanyl-tRNA aminoacylation"/>
    <property type="evidence" value="ECO:0007669"/>
    <property type="project" value="UniProtKB-UniRule"/>
</dbReference>
<dbReference type="InterPro" id="IPR002306">
    <property type="entry name" value="Trp-tRNA-ligase"/>
</dbReference>
<dbReference type="SUPFAM" id="SSF52374">
    <property type="entry name" value="Nucleotidylyl transferase"/>
    <property type="match status" value="1"/>
</dbReference>
<dbReference type="Pfam" id="PF00579">
    <property type="entry name" value="tRNA-synt_1b"/>
    <property type="match status" value="1"/>
</dbReference>
<keyword evidence="5 10" id="KW-0067">ATP-binding</keyword>
<dbReference type="EC" id="6.1.1.2" evidence="2 9"/>
<comment type="catalytic activity">
    <reaction evidence="8">
        <text>tRNA(Trp) + L-tryptophan + ATP = L-tryptophyl-tRNA(Trp) + AMP + diphosphate + H(+)</text>
        <dbReference type="Rhea" id="RHEA:24080"/>
        <dbReference type="Rhea" id="RHEA-COMP:9671"/>
        <dbReference type="Rhea" id="RHEA-COMP:9705"/>
        <dbReference type="ChEBI" id="CHEBI:15378"/>
        <dbReference type="ChEBI" id="CHEBI:30616"/>
        <dbReference type="ChEBI" id="CHEBI:33019"/>
        <dbReference type="ChEBI" id="CHEBI:57912"/>
        <dbReference type="ChEBI" id="CHEBI:78442"/>
        <dbReference type="ChEBI" id="CHEBI:78535"/>
        <dbReference type="ChEBI" id="CHEBI:456215"/>
        <dbReference type="EC" id="6.1.1.2"/>
    </reaction>
</comment>
<dbReference type="PROSITE" id="PS00178">
    <property type="entry name" value="AA_TRNA_LIGASE_I"/>
    <property type="match status" value="1"/>
</dbReference>
<keyword evidence="3 10" id="KW-0436">Ligase</keyword>
<reference evidence="11 12" key="1">
    <citation type="journal article" date="2016" name="Nat. Commun.">
        <title>Thousands of microbial genomes shed light on interconnected biogeochemical processes in an aquifer system.</title>
        <authorList>
            <person name="Anantharaman K."/>
            <person name="Brown C.T."/>
            <person name="Hug L.A."/>
            <person name="Sharon I."/>
            <person name="Castelle C.J."/>
            <person name="Probst A.J."/>
            <person name="Thomas B.C."/>
            <person name="Singh A."/>
            <person name="Wilkins M.J."/>
            <person name="Karaoz U."/>
            <person name="Brodie E.L."/>
            <person name="Williams K.H."/>
            <person name="Hubbard S.S."/>
            <person name="Banfield J.F."/>
        </authorList>
    </citation>
    <scope>NUCLEOTIDE SEQUENCE [LARGE SCALE GENOMIC DNA]</scope>
</reference>
<organism evidence="11 12">
    <name type="scientific">Candidatus Zambryskibacteria bacterium RIFCSPLOWO2_12_FULL_39_16</name>
    <dbReference type="NCBI Taxonomy" id="1802775"/>
    <lineage>
        <taxon>Bacteria</taxon>
        <taxon>Candidatus Zambryskiibacteriota</taxon>
    </lineage>
</organism>
<evidence type="ECO:0000256" key="2">
    <source>
        <dbReference type="ARBA" id="ARBA00013161"/>
    </source>
</evidence>
<dbReference type="FunFam" id="1.10.240.10:FF:000005">
    <property type="entry name" value="Tryptophan--tRNA ligase"/>
    <property type="match status" value="1"/>
</dbReference>
<dbReference type="PANTHER" id="PTHR43766">
    <property type="entry name" value="TRYPTOPHAN--TRNA LIGASE, MITOCHONDRIAL"/>
    <property type="match status" value="1"/>
</dbReference>
<dbReference type="InterPro" id="IPR014729">
    <property type="entry name" value="Rossmann-like_a/b/a_fold"/>
</dbReference>
<evidence type="ECO:0000256" key="10">
    <source>
        <dbReference type="RuleBase" id="RU363036"/>
    </source>
</evidence>
<evidence type="ECO:0000256" key="9">
    <source>
        <dbReference type="NCBIfam" id="TIGR00233"/>
    </source>
</evidence>
<evidence type="ECO:0000256" key="8">
    <source>
        <dbReference type="ARBA" id="ARBA00049929"/>
    </source>
</evidence>
<evidence type="ECO:0000313" key="12">
    <source>
        <dbReference type="Proteomes" id="UP000177276"/>
    </source>
</evidence>
<dbReference type="PRINTS" id="PR01039">
    <property type="entry name" value="TRNASYNTHTRP"/>
</dbReference>
<dbReference type="GO" id="GO:0005524">
    <property type="term" value="F:ATP binding"/>
    <property type="evidence" value="ECO:0007669"/>
    <property type="project" value="UniProtKB-KW"/>
</dbReference>
<evidence type="ECO:0000256" key="6">
    <source>
        <dbReference type="ARBA" id="ARBA00022917"/>
    </source>
</evidence>
<comment type="caution">
    <text evidence="11">The sequence shown here is derived from an EMBL/GenBank/DDBJ whole genome shotgun (WGS) entry which is preliminary data.</text>
</comment>